<feature type="region of interest" description="Disordered" evidence="1">
    <location>
        <begin position="239"/>
        <end position="276"/>
    </location>
</feature>
<name>A0A151IYW3_9HYME</name>
<gene>
    <name evidence="2" type="ORF">ALC57_14037</name>
</gene>
<feature type="compositionally biased region" description="Polar residues" evidence="1">
    <location>
        <begin position="245"/>
        <end position="263"/>
    </location>
</feature>
<evidence type="ECO:0000256" key="1">
    <source>
        <dbReference type="SAM" id="MobiDB-lite"/>
    </source>
</evidence>
<protein>
    <submittedName>
        <fullName evidence="2">Uncharacterized protein</fullName>
    </submittedName>
</protein>
<proteinExistence type="predicted"/>
<evidence type="ECO:0000313" key="3">
    <source>
        <dbReference type="Proteomes" id="UP000078492"/>
    </source>
</evidence>
<evidence type="ECO:0000313" key="2">
    <source>
        <dbReference type="EMBL" id="KYN13744.1"/>
    </source>
</evidence>
<sequence>MGPLKYDVHGRLLNDTLLWRKIGVKTIRVRFFGEITGFRFTQFLYAVTASKALHPDWDPISRKRFRIATALRYRWCLPSRNACRLVRTCVLRVEELPRFLLVPFSFFLSRRLPLTPSVIHKSVAVLAEPRRDLLGDSIQPCVIDVISSPGVTVAQLARAPNVCPELPALPETLVYGTTTGLALHLPPIYLEDNEKLKSLYFLRIFTHSYRLTTSLRGKICVRKIGKAIEAYRAAPLDSVHRTGSRDTGSCGRQTKPGTFQTGRPNKPAKKCNGKLKSERGNLHRSARILVEITGILVDTIFLIKSTRILIFTRIIISIRIMGYPSGESVPVYVTIATTRDHANEYFPTRGIHTDRGVKRTERSDGPADRAASTKYVSVDAEPAVRSADPLEAVESPERVVYDHV</sequence>
<keyword evidence="3" id="KW-1185">Reference proteome</keyword>
<reference evidence="2 3" key="1">
    <citation type="submission" date="2015-09" db="EMBL/GenBank/DDBJ databases">
        <title>Trachymyrmex cornetzi WGS genome.</title>
        <authorList>
            <person name="Nygaard S."/>
            <person name="Hu H."/>
            <person name="Boomsma J."/>
            <person name="Zhang G."/>
        </authorList>
    </citation>
    <scope>NUCLEOTIDE SEQUENCE [LARGE SCALE GENOMIC DNA]</scope>
    <source>
        <strain evidence="2">Tcor2-1</strain>
        <tissue evidence="2">Whole body</tissue>
    </source>
</reference>
<organism evidence="2 3">
    <name type="scientific">Trachymyrmex cornetzi</name>
    <dbReference type="NCBI Taxonomy" id="471704"/>
    <lineage>
        <taxon>Eukaryota</taxon>
        <taxon>Metazoa</taxon>
        <taxon>Ecdysozoa</taxon>
        <taxon>Arthropoda</taxon>
        <taxon>Hexapoda</taxon>
        <taxon>Insecta</taxon>
        <taxon>Pterygota</taxon>
        <taxon>Neoptera</taxon>
        <taxon>Endopterygota</taxon>
        <taxon>Hymenoptera</taxon>
        <taxon>Apocrita</taxon>
        <taxon>Aculeata</taxon>
        <taxon>Formicoidea</taxon>
        <taxon>Formicidae</taxon>
        <taxon>Myrmicinae</taxon>
        <taxon>Trachymyrmex</taxon>
    </lineage>
</organism>
<dbReference type="STRING" id="471704.A0A151IYW3"/>
<dbReference type="Proteomes" id="UP000078492">
    <property type="component" value="Unassembled WGS sequence"/>
</dbReference>
<dbReference type="EMBL" id="KQ980735">
    <property type="protein sequence ID" value="KYN13744.1"/>
    <property type="molecule type" value="Genomic_DNA"/>
</dbReference>
<dbReference type="AlphaFoldDB" id="A0A151IYW3"/>
<accession>A0A151IYW3</accession>